<evidence type="ECO:0000256" key="2">
    <source>
        <dbReference type="SAM" id="MobiDB-lite"/>
    </source>
</evidence>
<dbReference type="Proteomes" id="UP001333110">
    <property type="component" value="Unassembled WGS sequence"/>
</dbReference>
<dbReference type="InterPro" id="IPR011989">
    <property type="entry name" value="ARM-like"/>
</dbReference>
<dbReference type="PANTHER" id="PTHR15829:SF15">
    <property type="entry name" value="RIPOR FAMILY MEMBER 3"/>
    <property type="match status" value="1"/>
</dbReference>
<feature type="domain" description="Reverse transcriptase" evidence="3">
    <location>
        <begin position="1"/>
        <end position="395"/>
    </location>
</feature>
<evidence type="ECO:0000259" key="3">
    <source>
        <dbReference type="PROSITE" id="PS50878"/>
    </source>
</evidence>
<dbReference type="InterPro" id="IPR026136">
    <property type="entry name" value="RIPOR3"/>
</dbReference>
<dbReference type="InterPro" id="IPR000477">
    <property type="entry name" value="RT_dom"/>
</dbReference>
<dbReference type="InterPro" id="IPR016024">
    <property type="entry name" value="ARM-type_fold"/>
</dbReference>
<comment type="caution">
    <text evidence="4">The sequence shown here is derived from an EMBL/GenBank/DDBJ whole genome shotgun (WGS) entry which is preliminary data.</text>
</comment>
<gene>
    <name evidence="4" type="ORF">QYF61_013719</name>
</gene>
<evidence type="ECO:0000313" key="4">
    <source>
        <dbReference type="EMBL" id="KAK4812694.1"/>
    </source>
</evidence>
<dbReference type="InterPro" id="IPR031780">
    <property type="entry name" value="FAM65_N"/>
</dbReference>
<dbReference type="PROSITE" id="PS50878">
    <property type="entry name" value="RT_POL"/>
    <property type="match status" value="1"/>
</dbReference>
<name>A0AAN7MV48_MYCAM</name>
<feature type="compositionally biased region" description="Polar residues" evidence="2">
    <location>
        <begin position="877"/>
        <end position="887"/>
    </location>
</feature>
<dbReference type="Gene3D" id="1.25.10.10">
    <property type="entry name" value="Leucine-rich Repeat Variant"/>
    <property type="match status" value="1"/>
</dbReference>
<feature type="region of interest" description="Disordered" evidence="2">
    <location>
        <begin position="789"/>
        <end position="825"/>
    </location>
</feature>
<accession>A0AAN7MV48</accession>
<evidence type="ECO:0000256" key="1">
    <source>
        <dbReference type="ARBA" id="ARBA00005744"/>
    </source>
</evidence>
<feature type="region of interest" description="Disordered" evidence="2">
    <location>
        <begin position="863"/>
        <end position="893"/>
    </location>
</feature>
<comment type="similarity">
    <text evidence="1">Belongs to the RIPOR family.</text>
</comment>
<dbReference type="Pfam" id="PF15903">
    <property type="entry name" value="PL48"/>
    <property type="match status" value="2"/>
</dbReference>
<dbReference type="PANTHER" id="PTHR15829">
    <property type="entry name" value="PROTEIN KINASE PKN/PRK1, EFFECTOR"/>
    <property type="match status" value="1"/>
</dbReference>
<reference evidence="4 5" key="1">
    <citation type="journal article" date="2023" name="J. Hered.">
        <title>Chromosome-level genome of the wood stork (Mycteria americana) provides insight into avian chromosome evolution.</title>
        <authorList>
            <person name="Flamio R. Jr."/>
            <person name="Ramstad K.M."/>
        </authorList>
    </citation>
    <scope>NUCLEOTIDE SEQUENCE [LARGE SCALE GENOMIC DNA]</scope>
    <source>
        <strain evidence="4">JAX WOST 10</strain>
    </source>
</reference>
<organism evidence="4 5">
    <name type="scientific">Mycteria americana</name>
    <name type="common">Wood stork</name>
    <dbReference type="NCBI Taxonomy" id="33587"/>
    <lineage>
        <taxon>Eukaryota</taxon>
        <taxon>Metazoa</taxon>
        <taxon>Chordata</taxon>
        <taxon>Craniata</taxon>
        <taxon>Vertebrata</taxon>
        <taxon>Euteleostomi</taxon>
        <taxon>Archelosauria</taxon>
        <taxon>Archosauria</taxon>
        <taxon>Dinosauria</taxon>
        <taxon>Saurischia</taxon>
        <taxon>Theropoda</taxon>
        <taxon>Coelurosauria</taxon>
        <taxon>Aves</taxon>
        <taxon>Neognathae</taxon>
        <taxon>Neoaves</taxon>
        <taxon>Aequornithes</taxon>
        <taxon>Ciconiiformes</taxon>
        <taxon>Ciconiidae</taxon>
        <taxon>Mycteria</taxon>
    </lineage>
</organism>
<sequence>MSVKLTFVSPGDGGGISRSCSFTGFSTVQSRKLAKSLSRSSVRSRMSLKSPKAYNSLQKGAVIWDPKPLQVKKIFEALKKGLNEYLETHQAELDYLSGRHKDTKRNSRLAFYYDLDKQIRSVERYIRKLEFHISKVEELYEAYCIQCRLRDGATNMKHAFSLSPSTKASRESLVELYKNFQECTEHVQDNQVIRPSQHGFMKGRSCLTNLISFYDKVTHLVDEGKAVHVVYLDFSKAFDTVPHSILLEKLAAHGLDGCTLHWVKNWLDGRAQRVVVNGVYSSWQPDTSGLPQGSALGPVLFNILIKDLDKGIECTLSKFADDTKLGRSVDLLEGRKALQRDLDRLDQWAEASCMRFNKAKCKVVHLGHSNPMQHYRLGEEWLESCPAEKDLGVLVDSCLNMSQQCAQVAKKANSILACIRNSVASRTREVIVPLYSALVRPHLECCVQFWAPHYKRDIEGLERVQRRATKLVKGLEQKSDEERLRDLGLFSLEKRRLRGDLIALYNYLKGGCREVGVGLFSQVTSDRTRGNGLKLCQGRFRLGIRKNFFTERVIKHWNRLPREVVDSPYLEVFKRCVDVVLGDRDMCLIEGALEVHLGEFHLKMKGLVGFARLCPGDQYEVFVRLGRQKWRLKGKIETDDSQTWDEEEKIFIPNLHAKFEIKVTELRGLATILVGVVTCDSINFFTTKPQAIIVDITELGTIKLQLEVLWNPFDTENLFLSPGTTAKFSVGSRKSSLYNWTPPNTPSFREKYYLSVLQQRQNQGDVSDEAQPPSILSYLAACDFDVHGRSKPHNPAETGEADSFSSEDQKGTESRNTTPALDHRTLPLVISQETCAEERQHPLPNHTTLDILKKTPCVDGFPNNPSSFLNRHKGSRDSFNQTRNHSLTEQEDISQKSLNAANALKLDGRTKSIDKTLQEVLNLLKVHDVGQAQLEKLEYQVSSLRDKLKLKTLHHKHSSMESLMVETVLESFDFLNADCSADELSLFGSIRTASVSTYNDNTLQSLSCDTRTETRDVTTGDDNLDTLLITHLKLCKGLLQKLRSPNVAQVVQESILEEVSEQTRVLGDVLDMSVEEIIQKTKKKKHYLKIWSDLAEPGSILFASAERFRHALKYTLMLKVKEKYPGQLEAVLQRLLDQIITCDGLLPSLHLQTELVTLFQFYSYLEKHHITSLEKHLGKLAKEVMLIEELQCPGRLKSLKKLKGKQLNKLQPLPQTLQLLGILQLDDNHRVSKAATSCLSRAAANKNFREKALFFYTDVLADCDARLQRAACLALKNLRGVESIEQVAHLCQSETEEVRNAARETTLSFGEKGRQAFQKMDRICCELRETVQQEAEIEITVF</sequence>
<evidence type="ECO:0000313" key="5">
    <source>
        <dbReference type="Proteomes" id="UP001333110"/>
    </source>
</evidence>
<proteinExistence type="inferred from homology"/>
<dbReference type="SUPFAM" id="SSF56672">
    <property type="entry name" value="DNA/RNA polymerases"/>
    <property type="match status" value="1"/>
</dbReference>
<keyword evidence="5" id="KW-1185">Reference proteome</keyword>
<protein>
    <recommendedName>
        <fullName evidence="3">Reverse transcriptase domain-containing protein</fullName>
    </recommendedName>
</protein>
<dbReference type="SUPFAM" id="SSF48371">
    <property type="entry name" value="ARM repeat"/>
    <property type="match status" value="1"/>
</dbReference>
<dbReference type="InterPro" id="IPR043502">
    <property type="entry name" value="DNA/RNA_pol_sf"/>
</dbReference>
<dbReference type="EMBL" id="JAUNZN010000014">
    <property type="protein sequence ID" value="KAK4812694.1"/>
    <property type="molecule type" value="Genomic_DNA"/>
</dbReference>
<dbReference type="CDD" id="cd01650">
    <property type="entry name" value="RT_nLTR_like"/>
    <property type="match status" value="1"/>
</dbReference>